<gene>
    <name evidence="1" type="ORF">V5O48_012681</name>
</gene>
<feature type="non-terminal residue" evidence="1">
    <location>
        <position position="1"/>
    </location>
</feature>
<comment type="caution">
    <text evidence="1">The sequence shown here is derived from an EMBL/GenBank/DDBJ whole genome shotgun (WGS) entry which is preliminary data.</text>
</comment>
<keyword evidence="2" id="KW-1185">Reference proteome</keyword>
<protein>
    <submittedName>
        <fullName evidence="1">Uncharacterized protein</fullName>
    </submittedName>
</protein>
<reference evidence="1 2" key="1">
    <citation type="submission" date="2024-02" db="EMBL/GenBank/DDBJ databases">
        <title>A draft genome for the cacao thread blight pathogen Marasmius crinis-equi.</title>
        <authorList>
            <person name="Cohen S.P."/>
            <person name="Baruah I.K."/>
            <person name="Amoako-Attah I."/>
            <person name="Bukari Y."/>
            <person name="Meinhardt L.W."/>
            <person name="Bailey B.A."/>
        </authorList>
    </citation>
    <scope>NUCLEOTIDE SEQUENCE [LARGE SCALE GENOMIC DNA]</scope>
    <source>
        <strain evidence="1 2">GH-76</strain>
    </source>
</reference>
<organism evidence="1 2">
    <name type="scientific">Marasmius crinis-equi</name>
    <dbReference type="NCBI Taxonomy" id="585013"/>
    <lineage>
        <taxon>Eukaryota</taxon>
        <taxon>Fungi</taxon>
        <taxon>Dikarya</taxon>
        <taxon>Basidiomycota</taxon>
        <taxon>Agaricomycotina</taxon>
        <taxon>Agaricomycetes</taxon>
        <taxon>Agaricomycetidae</taxon>
        <taxon>Agaricales</taxon>
        <taxon>Marasmiineae</taxon>
        <taxon>Marasmiaceae</taxon>
        <taxon>Marasmius</taxon>
    </lineage>
</organism>
<accession>A0ABR3F253</accession>
<sequence length="50" mass="5838">CGMEVSNNLLVDDCSETMWDNMSLRDTWRRFRARMGLPGEAFREVLVETV</sequence>
<dbReference type="Proteomes" id="UP001465976">
    <property type="component" value="Unassembled WGS sequence"/>
</dbReference>
<proteinExistence type="predicted"/>
<name>A0ABR3F253_9AGAR</name>
<evidence type="ECO:0000313" key="1">
    <source>
        <dbReference type="EMBL" id="KAL0569294.1"/>
    </source>
</evidence>
<evidence type="ECO:0000313" key="2">
    <source>
        <dbReference type="Proteomes" id="UP001465976"/>
    </source>
</evidence>
<dbReference type="EMBL" id="JBAHYK010001152">
    <property type="protein sequence ID" value="KAL0569294.1"/>
    <property type="molecule type" value="Genomic_DNA"/>
</dbReference>